<accession>A0AAD9EP08</accession>
<evidence type="ECO:0000313" key="2">
    <source>
        <dbReference type="Proteomes" id="UP001243330"/>
    </source>
</evidence>
<name>A0AAD9EP08_9PEZI</name>
<proteinExistence type="predicted"/>
<comment type="caution">
    <text evidence="1">The sequence shown here is derived from an EMBL/GenBank/DDBJ whole genome shotgun (WGS) entry which is preliminary data.</text>
</comment>
<dbReference type="EMBL" id="JAQOWY010000019">
    <property type="protein sequence ID" value="KAK1855630.1"/>
    <property type="molecule type" value="Genomic_DNA"/>
</dbReference>
<gene>
    <name evidence="1" type="ORF">CCHR01_01805</name>
</gene>
<dbReference type="AlphaFoldDB" id="A0AAD9EP08"/>
<sequence length="442" mass="48904">MIWIEVKISGEDGALATRRELAFRVISFRLPDISSSSRPHNKPVDIRNASIEELQDGADRIDNFLATMEPGHPNQAAILNDKCTVCHAKWKKCGVPEDVVEAVQAGRAAVEALTPNDTSKGPVFNNFGRLTQRHGSGLQVIETLLDGAIRDHEYMGTSAALSTHFNVTAHLDSLEEIVRLSELFLAQMSDARYSDTMRAFGLYSHGSIPELKSRRYQDLNPQEFGREALSIVPPHAENVLMLINTVSSWMGTMAKLTQDVKWTEEGIELLDRVLELNKGCTISNSVLFASLSRLWEIQHGILCLSTSDGKHTDILQTAIETGQQALSNTKPDSRIIGERRKNLASMLYTKYLVFQDPESLPKIKELFIEAAKTETATLLVRIPSTLQAGLIHWEYGERTQANDIFQNAVGLLTESNIQAASAEDLQQTLREIPNLGSLAASA</sequence>
<organism evidence="1 2">
    <name type="scientific">Colletotrichum chrysophilum</name>
    <dbReference type="NCBI Taxonomy" id="1836956"/>
    <lineage>
        <taxon>Eukaryota</taxon>
        <taxon>Fungi</taxon>
        <taxon>Dikarya</taxon>
        <taxon>Ascomycota</taxon>
        <taxon>Pezizomycotina</taxon>
        <taxon>Sordariomycetes</taxon>
        <taxon>Hypocreomycetidae</taxon>
        <taxon>Glomerellales</taxon>
        <taxon>Glomerellaceae</taxon>
        <taxon>Colletotrichum</taxon>
        <taxon>Colletotrichum gloeosporioides species complex</taxon>
    </lineage>
</organism>
<protein>
    <submittedName>
        <fullName evidence="1">Uncharacterized protein</fullName>
    </submittedName>
</protein>
<keyword evidence="2" id="KW-1185">Reference proteome</keyword>
<dbReference type="Proteomes" id="UP001243330">
    <property type="component" value="Unassembled WGS sequence"/>
</dbReference>
<reference evidence="1" key="1">
    <citation type="submission" date="2023-01" db="EMBL/GenBank/DDBJ databases">
        <title>Colletotrichum chrysophilum M932 genome sequence.</title>
        <authorList>
            <person name="Baroncelli R."/>
        </authorList>
    </citation>
    <scope>NUCLEOTIDE SEQUENCE</scope>
    <source>
        <strain evidence="1">M932</strain>
    </source>
</reference>
<evidence type="ECO:0000313" key="1">
    <source>
        <dbReference type="EMBL" id="KAK1855630.1"/>
    </source>
</evidence>